<reference evidence="1 2" key="1">
    <citation type="submission" date="2016-07" db="EMBL/GenBank/DDBJ databases">
        <title>Draft Genome Sequence of Methylophaga muralis Bur 1.</title>
        <authorList>
            <person name="Vasilenko O.V."/>
            <person name="Doronina N.V."/>
            <person name="Shmareva M.N."/>
            <person name="Tarlachkov S.V."/>
            <person name="Mustakhimov I."/>
            <person name="Trotsenko Y.A."/>
        </authorList>
    </citation>
    <scope>NUCLEOTIDE SEQUENCE [LARGE SCALE GENOMIC DNA]</scope>
    <source>
        <strain evidence="1 2">Bur 1</strain>
    </source>
</reference>
<sequence>MPDVSDPQNVVNCTAFYQQHLQKLLQPYGIEIKQVAEHEAIPGSFFGEREAGLLGNQLLLRLDTPVHSALHEAGHYICMDGQRRLNLDTDAAGDYDEENGVCYMQILLSDFLPKLGRDRMMLDMDSWGYSFRLGSAKAWFEQDAEDAREWLFSHHIIDVNNKPTWQLRR</sequence>
<comment type="caution">
    <text evidence="1">The sequence shown here is derived from an EMBL/GenBank/DDBJ whole genome shotgun (WGS) entry which is preliminary data.</text>
</comment>
<evidence type="ECO:0000313" key="2">
    <source>
        <dbReference type="Proteomes" id="UP000094379"/>
    </source>
</evidence>
<proteinExistence type="predicted"/>
<gene>
    <name evidence="1" type="ORF">A9E74_01199</name>
</gene>
<name>A0A1E3GSW9_9GAMM</name>
<dbReference type="EMBL" id="MCRI01000009">
    <property type="protein sequence ID" value="ODN67127.1"/>
    <property type="molecule type" value="Genomic_DNA"/>
</dbReference>
<dbReference type="PATRIC" id="fig|291169.3.peg.1203"/>
<dbReference type="Proteomes" id="UP000094379">
    <property type="component" value="Unassembled WGS sequence"/>
</dbReference>
<accession>A0A1E3GSW9</accession>
<keyword evidence="2" id="KW-1185">Reference proteome</keyword>
<evidence type="ECO:0000313" key="1">
    <source>
        <dbReference type="EMBL" id="ODN67127.1"/>
    </source>
</evidence>
<protein>
    <submittedName>
        <fullName evidence="1">Uncharacterized protein</fullName>
    </submittedName>
</protein>
<dbReference type="STRING" id="291169.A9E74_01199"/>
<dbReference type="AlphaFoldDB" id="A0A1E3GSW9"/>
<organism evidence="1 2">
    <name type="scientific">Methylophaga muralis</name>
    <dbReference type="NCBI Taxonomy" id="291169"/>
    <lineage>
        <taxon>Bacteria</taxon>
        <taxon>Pseudomonadati</taxon>
        <taxon>Pseudomonadota</taxon>
        <taxon>Gammaproteobacteria</taxon>
        <taxon>Thiotrichales</taxon>
        <taxon>Piscirickettsiaceae</taxon>
        <taxon>Methylophaga</taxon>
    </lineage>
</organism>